<name>A0ABT9VFT8_9BACI</name>
<evidence type="ECO:0000256" key="11">
    <source>
        <dbReference type="SAM" id="Coils"/>
    </source>
</evidence>
<sequence>MKRFKKIIQNHKGFSLIEVLAAIVILTIVLTSFIGFFSQSIILSTQTEDELTAVTVAENVLTEIKEDQSQIDALNRSEFTVNNRDYFPIITIIDENEHAELENELDLQQVKIEVVESLENQEQPRATIFGYIQEGDGS</sequence>
<protein>
    <submittedName>
        <fullName evidence="13">Prepilin-type N-terminal cleavage/methylation domain-containing protein</fullName>
    </submittedName>
</protein>
<keyword evidence="7 12" id="KW-0812">Transmembrane</keyword>
<evidence type="ECO:0000256" key="6">
    <source>
        <dbReference type="ARBA" id="ARBA00022519"/>
    </source>
</evidence>
<keyword evidence="8 12" id="KW-1133">Transmembrane helix</keyword>
<accession>A0ABT9VFT8</accession>
<evidence type="ECO:0000256" key="1">
    <source>
        <dbReference type="ARBA" id="ARBA00004241"/>
    </source>
</evidence>
<evidence type="ECO:0000256" key="7">
    <source>
        <dbReference type="ARBA" id="ARBA00022692"/>
    </source>
</evidence>
<proteinExistence type="inferred from homology"/>
<dbReference type="Proteomes" id="UP001224359">
    <property type="component" value="Unassembled WGS sequence"/>
</dbReference>
<evidence type="ECO:0000256" key="12">
    <source>
        <dbReference type="SAM" id="Phobius"/>
    </source>
</evidence>
<dbReference type="Pfam" id="PF07963">
    <property type="entry name" value="N_methyl"/>
    <property type="match status" value="1"/>
</dbReference>
<evidence type="ECO:0000313" key="14">
    <source>
        <dbReference type="Proteomes" id="UP001224359"/>
    </source>
</evidence>
<comment type="subcellular location">
    <subcellularLocation>
        <location evidence="2">Cell inner membrane</location>
        <topology evidence="2">Single-pass membrane protein</topology>
    </subcellularLocation>
    <subcellularLocation>
        <location evidence="1">Cell surface</location>
    </subcellularLocation>
</comment>
<comment type="caution">
    <text evidence="13">The sequence shown here is derived from an EMBL/GenBank/DDBJ whole genome shotgun (WGS) entry which is preliminary data.</text>
</comment>
<dbReference type="EMBL" id="JAUSTQ010000006">
    <property type="protein sequence ID" value="MDQ0159811.1"/>
    <property type="molecule type" value="Genomic_DNA"/>
</dbReference>
<keyword evidence="9 12" id="KW-0472">Membrane</keyword>
<dbReference type="PROSITE" id="PS00409">
    <property type="entry name" value="PROKAR_NTER_METHYL"/>
    <property type="match status" value="1"/>
</dbReference>
<feature type="transmembrane region" description="Helical" evidence="12">
    <location>
        <begin position="12"/>
        <end position="37"/>
    </location>
</feature>
<evidence type="ECO:0000256" key="8">
    <source>
        <dbReference type="ARBA" id="ARBA00022989"/>
    </source>
</evidence>
<dbReference type="RefSeq" id="WP_306976566.1">
    <property type="nucleotide sequence ID" value="NZ_JAUSTQ010000006.1"/>
</dbReference>
<comment type="similarity">
    <text evidence="3">Belongs to the GSP I family.</text>
</comment>
<evidence type="ECO:0000256" key="9">
    <source>
        <dbReference type="ARBA" id="ARBA00023136"/>
    </source>
</evidence>
<reference evidence="13 14" key="1">
    <citation type="submission" date="2023-07" db="EMBL/GenBank/DDBJ databases">
        <title>Genomic Encyclopedia of Type Strains, Phase IV (KMG-IV): sequencing the most valuable type-strain genomes for metagenomic binning, comparative biology and taxonomic classification.</title>
        <authorList>
            <person name="Goeker M."/>
        </authorList>
    </citation>
    <scope>NUCLEOTIDE SEQUENCE [LARGE SCALE GENOMIC DNA]</scope>
    <source>
        <strain evidence="13 14">DSM 16460</strain>
    </source>
</reference>
<evidence type="ECO:0000256" key="2">
    <source>
        <dbReference type="ARBA" id="ARBA00004377"/>
    </source>
</evidence>
<evidence type="ECO:0000256" key="5">
    <source>
        <dbReference type="ARBA" id="ARBA00022481"/>
    </source>
</evidence>
<dbReference type="InterPro" id="IPR012902">
    <property type="entry name" value="N_methyl_site"/>
</dbReference>
<keyword evidence="5" id="KW-0488">Methylation</keyword>
<keyword evidence="11" id="KW-0175">Coiled coil</keyword>
<dbReference type="PANTHER" id="PTHR38779">
    <property type="entry name" value="TYPE II SECRETION SYSTEM PROTEIN I-RELATED"/>
    <property type="match status" value="1"/>
</dbReference>
<keyword evidence="10" id="KW-0178">Competence</keyword>
<keyword evidence="4" id="KW-1003">Cell membrane</keyword>
<keyword evidence="6" id="KW-0997">Cell inner membrane</keyword>
<dbReference type="NCBIfam" id="TIGR02532">
    <property type="entry name" value="IV_pilin_GFxxxE"/>
    <property type="match status" value="1"/>
</dbReference>
<evidence type="ECO:0000313" key="13">
    <source>
        <dbReference type="EMBL" id="MDQ0159811.1"/>
    </source>
</evidence>
<gene>
    <name evidence="13" type="ORF">J2S77_001797</name>
</gene>
<evidence type="ECO:0000256" key="4">
    <source>
        <dbReference type="ARBA" id="ARBA00022475"/>
    </source>
</evidence>
<organism evidence="13 14">
    <name type="scientific">Alkalibacillus salilacus</name>
    <dbReference type="NCBI Taxonomy" id="284582"/>
    <lineage>
        <taxon>Bacteria</taxon>
        <taxon>Bacillati</taxon>
        <taxon>Bacillota</taxon>
        <taxon>Bacilli</taxon>
        <taxon>Bacillales</taxon>
        <taxon>Bacillaceae</taxon>
        <taxon>Alkalibacillus</taxon>
    </lineage>
</organism>
<dbReference type="InterPro" id="IPR010052">
    <property type="entry name" value="T2SS_protein-GspI"/>
</dbReference>
<evidence type="ECO:0000256" key="3">
    <source>
        <dbReference type="ARBA" id="ARBA00008358"/>
    </source>
</evidence>
<feature type="coiled-coil region" evidence="11">
    <location>
        <begin position="57"/>
        <end position="118"/>
    </location>
</feature>
<evidence type="ECO:0000256" key="10">
    <source>
        <dbReference type="ARBA" id="ARBA00023287"/>
    </source>
</evidence>
<keyword evidence="14" id="KW-1185">Reference proteome</keyword>
<dbReference type="PANTHER" id="PTHR38779:SF2">
    <property type="entry name" value="TYPE II SECRETION SYSTEM PROTEIN I-RELATED"/>
    <property type="match status" value="1"/>
</dbReference>